<dbReference type="KEGG" id="rvi:RVIR1_08540"/>
<reference evidence="2 3" key="1">
    <citation type="submission" date="2017-03" db="EMBL/GenBank/DDBJ databases">
        <title>The genome sequence of Candidatus Rickettsiella viridis.</title>
        <authorList>
            <person name="Nikoh N."/>
            <person name="Tsuchida T."/>
            <person name="Yamaguchi K."/>
            <person name="Maeda T."/>
            <person name="Shigenobu S."/>
            <person name="Fukatsu T."/>
        </authorList>
    </citation>
    <scope>NUCLEOTIDE SEQUENCE [LARGE SCALE GENOMIC DNA]</scope>
    <source>
        <strain evidence="2 3">Ap-RA04</strain>
    </source>
</reference>
<keyword evidence="3" id="KW-1185">Reference proteome</keyword>
<feature type="compositionally biased region" description="Polar residues" evidence="1">
    <location>
        <begin position="11"/>
        <end position="20"/>
    </location>
</feature>
<protein>
    <submittedName>
        <fullName evidence="2">Uncharacterized protein</fullName>
    </submittedName>
</protein>
<dbReference type="EMBL" id="AP018005">
    <property type="protein sequence ID" value="BBB15337.1"/>
    <property type="molecule type" value="Genomic_DNA"/>
</dbReference>
<name>A0A2Z5V7H0_9COXI</name>
<proteinExistence type="predicted"/>
<feature type="region of interest" description="Disordered" evidence="1">
    <location>
        <begin position="1"/>
        <end position="20"/>
    </location>
</feature>
<dbReference type="Proteomes" id="UP000282483">
    <property type="component" value="Chromosome"/>
</dbReference>
<evidence type="ECO:0000256" key="1">
    <source>
        <dbReference type="SAM" id="MobiDB-lite"/>
    </source>
</evidence>
<organism evidence="2 3">
    <name type="scientific">Candidatus Rickettsiella viridis</name>
    <dbReference type="NCBI Taxonomy" id="676208"/>
    <lineage>
        <taxon>Bacteria</taxon>
        <taxon>Pseudomonadati</taxon>
        <taxon>Pseudomonadota</taxon>
        <taxon>Gammaproteobacteria</taxon>
        <taxon>Legionellales</taxon>
        <taxon>Coxiellaceae</taxon>
        <taxon>Rickettsiella</taxon>
    </lineage>
</organism>
<gene>
    <name evidence="2" type="ORF">RVIR1_08540</name>
</gene>
<evidence type="ECO:0000313" key="2">
    <source>
        <dbReference type="EMBL" id="BBB15337.1"/>
    </source>
</evidence>
<accession>A0A2Z5V7H0</accession>
<sequence>MPQTLFADKNPTATSEQTNARTAEWVISHLPRFSKLKN</sequence>
<dbReference type="AlphaFoldDB" id="A0A2Z5V7H0"/>
<evidence type="ECO:0000313" key="3">
    <source>
        <dbReference type="Proteomes" id="UP000282483"/>
    </source>
</evidence>